<accession>A0ACC1LNX5</accession>
<evidence type="ECO:0000313" key="2">
    <source>
        <dbReference type="Proteomes" id="UP001140096"/>
    </source>
</evidence>
<protein>
    <submittedName>
        <fullName evidence="1">Uncharacterized protein</fullName>
    </submittedName>
</protein>
<sequence>MRHSDIASVSITGDTATSDKESTSKAVPLNEEHVKLTSSVDSDNIRPADSLFGWIPTLAAMVNYMFIFGASNSYGVFSTYYLNVKFPGTSATTLAWIGTLVTSLMLGCSILTGAMADKRGYRVTAYTGTVICTLAYILASFAKEVWQLILTQGVLLGIGASFLYAPSVSIPAQWFVKNRGLATGIAVAGSSIGGLWFTAAIQAMIDSLGAEWALRVLGILTFAVTSLTNSLYYRRIPAKPRTNLFELRAAKRLIFWLVSVETCTMYTGYWALSFYVGTNAKYLGGTLRDGSNLLLVLNAASALGRVMAGVIADRFGNINTLLVSIMLTVVLETPLWMTAKTIAPLYVLCALYGLISPSFISLNPVIIGRHFDTDVMASVMGMTNLFGGLGVLAGNLAQGAIFDKYDKREKFTNTIIFSGVFILVAGIVTFAMRVHVQRQQSDRRFFQRI</sequence>
<reference evidence="1" key="1">
    <citation type="submission" date="2022-07" db="EMBL/GenBank/DDBJ databases">
        <title>Phylogenomic reconstructions and comparative analyses of Kickxellomycotina fungi.</title>
        <authorList>
            <person name="Reynolds N.K."/>
            <person name="Stajich J.E."/>
            <person name="Barry K."/>
            <person name="Grigoriev I.V."/>
            <person name="Crous P."/>
            <person name="Smith M.E."/>
        </authorList>
    </citation>
    <scope>NUCLEOTIDE SEQUENCE</scope>
    <source>
        <strain evidence="1">CBS 102833</strain>
    </source>
</reference>
<name>A0ACC1LNX5_9FUNG</name>
<keyword evidence="2" id="KW-1185">Reference proteome</keyword>
<gene>
    <name evidence="1" type="ORF">H4S07_001209</name>
</gene>
<evidence type="ECO:0000313" key="1">
    <source>
        <dbReference type="EMBL" id="KAJ2812712.1"/>
    </source>
</evidence>
<comment type="caution">
    <text evidence="1">The sequence shown here is derived from an EMBL/GenBank/DDBJ whole genome shotgun (WGS) entry which is preliminary data.</text>
</comment>
<dbReference type="EMBL" id="JANBUP010000169">
    <property type="protein sequence ID" value="KAJ2812712.1"/>
    <property type="molecule type" value="Genomic_DNA"/>
</dbReference>
<proteinExistence type="predicted"/>
<dbReference type="Proteomes" id="UP001140096">
    <property type="component" value="Unassembled WGS sequence"/>
</dbReference>
<organism evidence="1 2">
    <name type="scientific">Coemansia furcata</name>
    <dbReference type="NCBI Taxonomy" id="417177"/>
    <lineage>
        <taxon>Eukaryota</taxon>
        <taxon>Fungi</taxon>
        <taxon>Fungi incertae sedis</taxon>
        <taxon>Zoopagomycota</taxon>
        <taxon>Kickxellomycotina</taxon>
        <taxon>Kickxellomycetes</taxon>
        <taxon>Kickxellales</taxon>
        <taxon>Kickxellaceae</taxon>
        <taxon>Coemansia</taxon>
    </lineage>
</organism>